<dbReference type="Gene3D" id="3.40.50.410">
    <property type="entry name" value="von Willebrand factor, type A domain"/>
    <property type="match status" value="1"/>
</dbReference>
<gene>
    <name evidence="3" type="ORF">TBH_C1207</name>
</gene>
<dbReference type="Proteomes" id="UP000031631">
    <property type="component" value="Chromosome"/>
</dbReference>
<feature type="transmembrane region" description="Helical" evidence="1">
    <location>
        <begin position="66"/>
        <end position="85"/>
    </location>
</feature>
<evidence type="ECO:0000313" key="3">
    <source>
        <dbReference type="EMBL" id="BAO44132.1"/>
    </source>
</evidence>
<dbReference type="SUPFAM" id="SSF53300">
    <property type="entry name" value="vWA-like"/>
    <property type="match status" value="1"/>
</dbReference>
<feature type="transmembrane region" description="Helical" evidence="1">
    <location>
        <begin position="311"/>
        <end position="327"/>
    </location>
</feature>
<proteinExistence type="predicted"/>
<name>A0A7U6GIB0_9GAMM</name>
<dbReference type="OrthoDB" id="9807628at2"/>
<feature type="domain" description="VWFA" evidence="2">
    <location>
        <begin position="98"/>
        <end position="290"/>
    </location>
</feature>
<dbReference type="PANTHER" id="PTHR22550:SF14">
    <property type="entry name" value="VWFA DOMAIN-CONTAINING PROTEIN"/>
    <property type="match status" value="1"/>
</dbReference>
<evidence type="ECO:0000313" key="4">
    <source>
        <dbReference type="Proteomes" id="UP000031631"/>
    </source>
</evidence>
<dbReference type="EMBL" id="AP012273">
    <property type="protein sequence ID" value="BAO44132.1"/>
    <property type="molecule type" value="Genomic_DNA"/>
</dbReference>
<keyword evidence="1" id="KW-0812">Transmembrane</keyword>
<organism evidence="3 4">
    <name type="scientific">Thiolapillus brandeum</name>
    <dbReference type="NCBI Taxonomy" id="1076588"/>
    <lineage>
        <taxon>Bacteria</taxon>
        <taxon>Pseudomonadati</taxon>
        <taxon>Pseudomonadota</taxon>
        <taxon>Gammaproteobacteria</taxon>
        <taxon>Chromatiales</taxon>
        <taxon>Sedimenticolaceae</taxon>
        <taxon>Thiolapillus</taxon>
    </lineage>
</organism>
<dbReference type="RefSeq" id="WP_041066616.1">
    <property type="nucleotide sequence ID" value="NZ_AP012273.1"/>
</dbReference>
<dbReference type="SMART" id="SM00327">
    <property type="entry name" value="VWA"/>
    <property type="match status" value="1"/>
</dbReference>
<dbReference type="AlphaFoldDB" id="A0A7U6GIB0"/>
<evidence type="ECO:0000256" key="1">
    <source>
        <dbReference type="SAM" id="Phobius"/>
    </source>
</evidence>
<keyword evidence="1" id="KW-0472">Membrane</keyword>
<evidence type="ECO:0000259" key="2">
    <source>
        <dbReference type="PROSITE" id="PS50234"/>
    </source>
</evidence>
<dbReference type="InterPro" id="IPR002035">
    <property type="entry name" value="VWF_A"/>
</dbReference>
<dbReference type="KEGG" id="tbn:TBH_C1207"/>
<dbReference type="PANTHER" id="PTHR22550">
    <property type="entry name" value="SPORE GERMINATION PROTEIN"/>
    <property type="match status" value="1"/>
</dbReference>
<reference evidence="3 4" key="1">
    <citation type="journal article" date="2014" name="PLoS ONE">
        <title>Physiological and genomic features of a novel sulfur-oxidizing gammaproteobacterium belonging to a previously uncultivated symbiotic lineage isolated from a hydrothermal vent.</title>
        <authorList>
            <person name="Nunoura T."/>
            <person name="Takaki Y."/>
            <person name="Kazama H."/>
            <person name="Kakuta J."/>
            <person name="Shimamura S."/>
            <person name="Makita H."/>
            <person name="Hirai M."/>
            <person name="Miyazaki M."/>
            <person name="Takai K."/>
        </authorList>
    </citation>
    <scope>NUCLEOTIDE SEQUENCE [LARGE SCALE GENOMIC DNA]</scope>
    <source>
        <strain evidence="3 4">Hiromi1</strain>
    </source>
</reference>
<dbReference type="InterPro" id="IPR036465">
    <property type="entry name" value="vWFA_dom_sf"/>
</dbReference>
<feature type="transmembrane region" description="Helical" evidence="1">
    <location>
        <begin position="12"/>
        <end position="29"/>
    </location>
</feature>
<dbReference type="PROSITE" id="PS50234">
    <property type="entry name" value="VWFA"/>
    <property type="match status" value="1"/>
</dbReference>
<accession>A0A7U6GIB0</accession>
<keyword evidence="1" id="KW-1133">Transmembrane helix</keyword>
<dbReference type="InterPro" id="IPR050768">
    <property type="entry name" value="UPF0353/GerABKA_families"/>
</dbReference>
<keyword evidence="4" id="KW-1185">Reference proteome</keyword>
<sequence length="337" mass="38467">MPESGFHFDQPLWLWALLVIPLVWLWLRYSKTIRRRGKETLYADEQLLPWLLGEAGGQARPYRGILTVWSLTWLLMVMAMAGPRWDYERISAFRPAAELAVLLDISASMNIRDVRPSRLARARQEVQDLLRLNPGIRIGLVAFATVAHVISPVTEDMETLKRTLPSLSTDLVALPGSRLGNALDKAALLLHEDGNKMARHILLITDGDFDEPKLLEKVDELRGRNIHLHILGVGTDGGGLVPDRYLPPGTRTPVSRLNEEELKTLAQHGDGLYQLADYQQDDTRKLLDNILADAEQQQFKEMPTRVWNERFYLFLIPVIFLVLYLFGRSNRFSRRLS</sequence>
<dbReference type="CDD" id="cd00198">
    <property type="entry name" value="vWFA"/>
    <property type="match status" value="1"/>
</dbReference>
<protein>
    <recommendedName>
        <fullName evidence="2">VWFA domain-containing protein</fullName>
    </recommendedName>
</protein>
<dbReference type="Pfam" id="PF13519">
    <property type="entry name" value="VWA_2"/>
    <property type="match status" value="1"/>
</dbReference>